<evidence type="ECO:0000313" key="1">
    <source>
        <dbReference type="EMBL" id="KAI4331955.1"/>
    </source>
</evidence>
<protein>
    <submittedName>
        <fullName evidence="1">Uncharacterized protein</fullName>
    </submittedName>
</protein>
<keyword evidence="2" id="KW-1185">Reference proteome</keyword>
<accession>A0ACB9NB96</accession>
<evidence type="ECO:0000313" key="2">
    <source>
        <dbReference type="Proteomes" id="UP000828941"/>
    </source>
</evidence>
<proteinExistence type="predicted"/>
<dbReference type="EMBL" id="CM039432">
    <property type="protein sequence ID" value="KAI4331955.1"/>
    <property type="molecule type" value="Genomic_DNA"/>
</dbReference>
<reference evidence="1 2" key="1">
    <citation type="journal article" date="2022" name="DNA Res.">
        <title>Chromosomal-level genome assembly of the orchid tree Bauhinia variegata (Leguminosae; Cercidoideae) supports the allotetraploid origin hypothesis of Bauhinia.</title>
        <authorList>
            <person name="Zhong Y."/>
            <person name="Chen Y."/>
            <person name="Zheng D."/>
            <person name="Pang J."/>
            <person name="Liu Y."/>
            <person name="Luo S."/>
            <person name="Meng S."/>
            <person name="Qian L."/>
            <person name="Wei D."/>
            <person name="Dai S."/>
            <person name="Zhou R."/>
        </authorList>
    </citation>
    <scope>NUCLEOTIDE SEQUENCE [LARGE SCALE GENOMIC DNA]</scope>
    <source>
        <strain evidence="1">BV-YZ2020</strain>
    </source>
</reference>
<sequence>MKLKEKILNENDQEKHFPEEFISSELSDAVKGGNPDDFLDILMKVSTEKHLSLSAISNQVTGTGDSLLHLAALHGREEIAGLIAQHFPKLLIKRNIKGDTALHVAARTQKSGVVKIILHHHHAEEDDHTLLTRMQNVYGNTPLHDAVESNAYEVVDCLYFKDSLASHIANKSGKSPMYLAVLASDDRICSRLLQSPFQVDTQRFQGDSPLHAVILEEKSSVSTLISNILKKRREFMYLKDENGDTPLHFAASKGNLEAVETFLNENSSTISAKNKNGYLSVHVACQNGELEILKKFLKKFPESAFALTMEGQNILHVAAKNGHNKLVEYILSETNLLNEQDNNGNTPLHLASKDLQLEVLRTLTKHKKVKLNLKNNDGKEAWDFISVRMKTEQRYKKFLRDVYFLTKWLGVPVRERIKGLSRQKRDKKPSSNLKDLINTLMLVSILVSTVTFAAGFALPGGVDSGSDEDKRGTAVLVNDFWFQIFSIFNSHAMFSSMVATFVLFWASLVDDVWVNSGFLIALLLVCYSLVGTLIAFLAASRCVMIHSSWIIDAVTIGGDLFICAIPAIILLWGFPLGVIDQNEVWRPAILHDIFIRIWIGYTVSPYKEPEEESNPKQMENHVSKKM</sequence>
<name>A0ACB9NB96_BAUVA</name>
<dbReference type="Proteomes" id="UP000828941">
    <property type="component" value="Chromosome 7"/>
</dbReference>
<gene>
    <name evidence="1" type="ORF">L6164_016899</name>
</gene>
<comment type="caution">
    <text evidence="1">The sequence shown here is derived from an EMBL/GenBank/DDBJ whole genome shotgun (WGS) entry which is preliminary data.</text>
</comment>
<organism evidence="1 2">
    <name type="scientific">Bauhinia variegata</name>
    <name type="common">Purple orchid tree</name>
    <name type="synonym">Phanera variegata</name>
    <dbReference type="NCBI Taxonomy" id="167791"/>
    <lineage>
        <taxon>Eukaryota</taxon>
        <taxon>Viridiplantae</taxon>
        <taxon>Streptophyta</taxon>
        <taxon>Embryophyta</taxon>
        <taxon>Tracheophyta</taxon>
        <taxon>Spermatophyta</taxon>
        <taxon>Magnoliopsida</taxon>
        <taxon>eudicotyledons</taxon>
        <taxon>Gunneridae</taxon>
        <taxon>Pentapetalae</taxon>
        <taxon>rosids</taxon>
        <taxon>fabids</taxon>
        <taxon>Fabales</taxon>
        <taxon>Fabaceae</taxon>
        <taxon>Cercidoideae</taxon>
        <taxon>Cercideae</taxon>
        <taxon>Bauhiniinae</taxon>
        <taxon>Bauhinia</taxon>
    </lineage>
</organism>